<reference evidence="2 3" key="1">
    <citation type="journal article" date="2014" name="Int. J. Syst. Evol. Microbiol.">
        <title>Complete genome sequence of Corynebacterium casei LMG S-19264T (=DSM 44701T), isolated from a smear-ripened cheese.</title>
        <authorList>
            <consortium name="US DOE Joint Genome Institute (JGI-PGF)"/>
            <person name="Walter F."/>
            <person name="Albersmeier A."/>
            <person name="Kalinowski J."/>
            <person name="Ruckert C."/>
        </authorList>
    </citation>
    <scope>NUCLEOTIDE SEQUENCE [LARGE SCALE GENOMIC DNA]</scope>
    <source>
        <strain evidence="2 3">KCTC 19473</strain>
    </source>
</reference>
<sequence>MSSSSAGTGREDEGLRPWQTVPVLSRTERHTTGNRNQSASARIPAGDGKAAPDGGPDSGPAGAAVRESWVHSPRQEGPRMSASPPPRMTAARPPSPVGTTPREPPLHPPDLAPHLRGLARSLRSRSRPRPAPTPRS</sequence>
<evidence type="ECO:0000313" key="3">
    <source>
        <dbReference type="Proteomes" id="UP000654947"/>
    </source>
</evidence>
<evidence type="ECO:0000313" key="2">
    <source>
        <dbReference type="EMBL" id="GHD36927.1"/>
    </source>
</evidence>
<evidence type="ECO:0000256" key="1">
    <source>
        <dbReference type="SAM" id="MobiDB-lite"/>
    </source>
</evidence>
<protein>
    <submittedName>
        <fullName evidence="2">Uncharacterized protein</fullName>
    </submittedName>
</protein>
<feature type="compositionally biased region" description="Low complexity" evidence="1">
    <location>
        <begin position="44"/>
        <end position="64"/>
    </location>
</feature>
<comment type="caution">
    <text evidence="2">The sequence shown here is derived from an EMBL/GenBank/DDBJ whole genome shotgun (WGS) entry which is preliminary data.</text>
</comment>
<dbReference type="AlphaFoldDB" id="A0A918XKY9"/>
<keyword evidence="3" id="KW-1185">Reference proteome</keyword>
<name>A0A918XKY9_9ACTN</name>
<feature type="compositionally biased region" description="Low complexity" evidence="1">
    <location>
        <begin position="112"/>
        <end position="121"/>
    </location>
</feature>
<accession>A0A918XKY9</accession>
<proteinExistence type="predicted"/>
<feature type="compositionally biased region" description="Pro residues" evidence="1">
    <location>
        <begin position="102"/>
        <end position="111"/>
    </location>
</feature>
<feature type="region of interest" description="Disordered" evidence="1">
    <location>
        <begin position="1"/>
        <end position="136"/>
    </location>
</feature>
<organism evidence="2 3">
    <name type="scientific">Nocardiopsis kunsanensis</name>
    <dbReference type="NCBI Taxonomy" id="141693"/>
    <lineage>
        <taxon>Bacteria</taxon>
        <taxon>Bacillati</taxon>
        <taxon>Actinomycetota</taxon>
        <taxon>Actinomycetes</taxon>
        <taxon>Streptosporangiales</taxon>
        <taxon>Nocardiopsidaceae</taxon>
        <taxon>Nocardiopsis</taxon>
    </lineage>
</organism>
<dbReference type="EMBL" id="BMXL01000043">
    <property type="protein sequence ID" value="GHD36927.1"/>
    <property type="molecule type" value="Genomic_DNA"/>
</dbReference>
<gene>
    <name evidence="2" type="ORF">GCM10007147_44600</name>
</gene>
<dbReference type="Proteomes" id="UP000654947">
    <property type="component" value="Unassembled WGS sequence"/>
</dbReference>